<dbReference type="Proteomes" id="UP001454036">
    <property type="component" value="Unassembled WGS sequence"/>
</dbReference>
<accession>A0AAV3QZ33</accession>
<name>A0AAV3QZ33_LITER</name>
<feature type="region of interest" description="Disordered" evidence="1">
    <location>
        <begin position="1"/>
        <end position="86"/>
    </location>
</feature>
<evidence type="ECO:0000256" key="1">
    <source>
        <dbReference type="SAM" id="MobiDB-lite"/>
    </source>
</evidence>
<gene>
    <name evidence="2" type="ORF">LIER_40360</name>
</gene>
<evidence type="ECO:0000313" key="3">
    <source>
        <dbReference type="Proteomes" id="UP001454036"/>
    </source>
</evidence>
<dbReference type="EMBL" id="BAABME010023119">
    <property type="protein sequence ID" value="GAA0167352.1"/>
    <property type="molecule type" value="Genomic_DNA"/>
</dbReference>
<feature type="compositionally biased region" description="Basic residues" evidence="1">
    <location>
        <begin position="9"/>
        <end position="21"/>
    </location>
</feature>
<evidence type="ECO:0000313" key="2">
    <source>
        <dbReference type="EMBL" id="GAA0167352.1"/>
    </source>
</evidence>
<reference evidence="2 3" key="1">
    <citation type="submission" date="2024-01" db="EMBL/GenBank/DDBJ databases">
        <title>The complete chloroplast genome sequence of Lithospermum erythrorhizon: insights into the phylogenetic relationship among Boraginaceae species and the maternal lineages of purple gromwells.</title>
        <authorList>
            <person name="Okada T."/>
            <person name="Watanabe K."/>
        </authorList>
    </citation>
    <scope>NUCLEOTIDE SEQUENCE [LARGE SCALE GENOMIC DNA]</scope>
</reference>
<sequence length="222" mass="25284">MVGRNDKGKGKKVARKTKKSISRAWVPVSMMNAPPLVIREPDNNDCNVSKRSRTGRNPSSSTQQNEDSESGSTSQSDGSTDSDDDMVDVEDEMHEMESGNVIGSGTASDPSFCNVERGYDLTRQRNPNDLPKTISIFQNITILTDFNCVIFILRPNDVPRWFCPEIRCRFNEFWKTFEATNPNFRNNMWESFRQWYIVPLMRQSTSSSLCTWQVPTGTLLHV</sequence>
<feature type="compositionally biased region" description="Polar residues" evidence="1">
    <location>
        <begin position="44"/>
        <end position="65"/>
    </location>
</feature>
<comment type="caution">
    <text evidence="2">The sequence shown here is derived from an EMBL/GenBank/DDBJ whole genome shotgun (WGS) entry which is preliminary data.</text>
</comment>
<organism evidence="2 3">
    <name type="scientific">Lithospermum erythrorhizon</name>
    <name type="common">Purple gromwell</name>
    <name type="synonym">Lithospermum officinale var. erythrorhizon</name>
    <dbReference type="NCBI Taxonomy" id="34254"/>
    <lineage>
        <taxon>Eukaryota</taxon>
        <taxon>Viridiplantae</taxon>
        <taxon>Streptophyta</taxon>
        <taxon>Embryophyta</taxon>
        <taxon>Tracheophyta</taxon>
        <taxon>Spermatophyta</taxon>
        <taxon>Magnoliopsida</taxon>
        <taxon>eudicotyledons</taxon>
        <taxon>Gunneridae</taxon>
        <taxon>Pentapetalae</taxon>
        <taxon>asterids</taxon>
        <taxon>lamiids</taxon>
        <taxon>Boraginales</taxon>
        <taxon>Boraginaceae</taxon>
        <taxon>Boraginoideae</taxon>
        <taxon>Lithospermeae</taxon>
        <taxon>Lithospermum</taxon>
    </lineage>
</organism>
<proteinExistence type="predicted"/>
<keyword evidence="3" id="KW-1185">Reference proteome</keyword>
<dbReference type="AlphaFoldDB" id="A0AAV3QZ33"/>
<feature type="compositionally biased region" description="Low complexity" evidence="1">
    <location>
        <begin position="70"/>
        <end position="79"/>
    </location>
</feature>
<protein>
    <submittedName>
        <fullName evidence="2">Uncharacterized protein</fullName>
    </submittedName>
</protein>